<dbReference type="AlphaFoldDB" id="M6VVE8"/>
<name>M6VVE8_9LEPT</name>
<gene>
    <name evidence="1" type="ORF">LEP1GSC161_1040</name>
</gene>
<comment type="caution">
    <text evidence="1">The sequence shown here is derived from an EMBL/GenBank/DDBJ whole genome shotgun (WGS) entry which is preliminary data.</text>
</comment>
<protein>
    <submittedName>
        <fullName evidence="1">Uncharacterized protein</fullName>
    </submittedName>
</protein>
<dbReference type="EMBL" id="AKWE02000044">
    <property type="protein sequence ID" value="EMO59111.1"/>
    <property type="molecule type" value="Genomic_DNA"/>
</dbReference>
<organism evidence="1 2">
    <name type="scientific">Leptospira santarosai str. CBC1416</name>
    <dbReference type="NCBI Taxonomy" id="1193059"/>
    <lineage>
        <taxon>Bacteria</taxon>
        <taxon>Pseudomonadati</taxon>
        <taxon>Spirochaetota</taxon>
        <taxon>Spirochaetia</taxon>
        <taxon>Leptospirales</taxon>
        <taxon>Leptospiraceae</taxon>
        <taxon>Leptospira</taxon>
    </lineage>
</organism>
<accession>M6VVE8</accession>
<evidence type="ECO:0000313" key="2">
    <source>
        <dbReference type="Proteomes" id="UP000012149"/>
    </source>
</evidence>
<reference evidence="1 2" key="1">
    <citation type="submission" date="2013-01" db="EMBL/GenBank/DDBJ databases">
        <authorList>
            <person name="Harkins D.M."/>
            <person name="Durkin A.S."/>
            <person name="Brinkac L.M."/>
            <person name="Haft D.H."/>
            <person name="Selengut J.D."/>
            <person name="Sanka R."/>
            <person name="DePew J."/>
            <person name="Purushe J."/>
            <person name="Matthias M.A."/>
            <person name="Vinetz J.M."/>
            <person name="Sutton G.G."/>
            <person name="Nierman W.C."/>
            <person name="Fouts D.E."/>
        </authorList>
    </citation>
    <scope>NUCLEOTIDE SEQUENCE [LARGE SCALE GENOMIC DNA]</scope>
    <source>
        <strain evidence="1 2">CBC1416</strain>
    </source>
</reference>
<evidence type="ECO:0000313" key="1">
    <source>
        <dbReference type="EMBL" id="EMO59111.1"/>
    </source>
</evidence>
<dbReference type="Proteomes" id="UP000012149">
    <property type="component" value="Unassembled WGS sequence"/>
</dbReference>
<sequence length="45" mass="5630">MDFIRKFDFRIITFGFYKGAHNNKNSGHWIFFVLFWHFFKSRLVI</sequence>
<proteinExistence type="predicted"/>